<feature type="compositionally biased region" description="Basic and acidic residues" evidence="1">
    <location>
        <begin position="499"/>
        <end position="512"/>
    </location>
</feature>
<evidence type="ECO:0000313" key="2">
    <source>
        <dbReference type="EMBL" id="HII61343.1"/>
    </source>
</evidence>
<accession>A0A832T6X8</accession>
<reference evidence="2" key="1">
    <citation type="journal article" date="2020" name="bioRxiv">
        <title>A rank-normalized archaeal taxonomy based on genome phylogeny resolves widespread incomplete and uneven classifications.</title>
        <authorList>
            <person name="Rinke C."/>
            <person name="Chuvochina M."/>
            <person name="Mussig A.J."/>
            <person name="Chaumeil P.-A."/>
            <person name="Waite D.W."/>
            <person name="Whitman W.B."/>
            <person name="Parks D.H."/>
            <person name="Hugenholtz P."/>
        </authorList>
    </citation>
    <scope>NUCLEOTIDE SEQUENCE</scope>
    <source>
        <strain evidence="2">UBA8834</strain>
    </source>
</reference>
<gene>
    <name evidence="2" type="ORF">HA331_06305</name>
</gene>
<name>A0A832T6X8_PYRHR</name>
<evidence type="ECO:0008006" key="4">
    <source>
        <dbReference type="Google" id="ProtNLM"/>
    </source>
</evidence>
<evidence type="ECO:0000256" key="1">
    <source>
        <dbReference type="SAM" id="MobiDB-lite"/>
    </source>
</evidence>
<dbReference type="AlphaFoldDB" id="A0A832T6X8"/>
<dbReference type="GeneID" id="1443127"/>
<protein>
    <recommendedName>
        <fullName evidence="4">CGP-CTERM sorting domain-containing protein</fullName>
    </recommendedName>
</protein>
<comment type="caution">
    <text evidence="2">The sequence shown here is derived from an EMBL/GenBank/DDBJ whole genome shotgun (WGS) entry which is preliminary data.</text>
</comment>
<feature type="region of interest" description="Disordered" evidence="1">
    <location>
        <begin position="498"/>
        <end position="530"/>
    </location>
</feature>
<dbReference type="EMBL" id="DUJN01000005">
    <property type="protein sequence ID" value="HII61343.1"/>
    <property type="molecule type" value="Genomic_DNA"/>
</dbReference>
<dbReference type="Proteomes" id="UP000617544">
    <property type="component" value="Unassembled WGS sequence"/>
</dbReference>
<evidence type="ECO:0000313" key="3">
    <source>
        <dbReference type="Proteomes" id="UP000617544"/>
    </source>
</evidence>
<proteinExistence type="predicted"/>
<organism evidence="2 3">
    <name type="scientific">Pyrococcus horikoshii</name>
    <dbReference type="NCBI Taxonomy" id="53953"/>
    <lineage>
        <taxon>Archaea</taxon>
        <taxon>Methanobacteriati</taxon>
        <taxon>Methanobacteriota</taxon>
        <taxon>Thermococci</taxon>
        <taxon>Thermococcales</taxon>
        <taxon>Thermococcaceae</taxon>
        <taxon>Pyrococcus</taxon>
    </lineage>
</organism>
<dbReference type="RefSeq" id="WP_010884892.1">
    <property type="nucleotide sequence ID" value="NZ_DUJN01000005.1"/>
</dbReference>
<feature type="compositionally biased region" description="Low complexity" evidence="1">
    <location>
        <begin position="513"/>
        <end position="525"/>
    </location>
</feature>
<sequence>MSRMVIVSFLTIFLFLTPIASAIHTIKAPGVIYEVKYSVVSNGTVVLIPLSVFQYDFLCCPNSSIAKFGEWYYLLYYDGSQLYLLNFTYALAHPLRVAFVNGSWYVEISTYKDSCDEITSSVYSLNLANFSFKKVNTSWSRLVWNSQSVNEINGWKIVIPNLSTNSSFPTTVDIIVINSKENANLLNNSKRVVLTTSPKFPVYFLLRKGNRIRNITLVYINTTPVSWIEYGSRRVTGISGYWFPENIKVIRIGPKGELHVPFWNVKVLNAQYSIVSSGKDAIIYLSISVLSPYCPPHLVASGYNCSNTSEVTIMGGGEYLLYFNDSKLYLLNFLKPYNTVIESYNGAVFVNGSWYLNITFFNRSNLRFVDKIYQFNSRDFCIKPVNVNWSRLLEESKNINTINGWRIVTFDQQSSDRWGLAPIYTVCASPFKEAIKLNYPCKSLIIQKFVKIPIQFILERSETERNITMAYFEMNSTSADYKLSKDIIPVDIPFCQQSKSERRESTSKEKNETTTSSTTSTTSPTPKEKHKICEPGVIVLLPLISIIISRIRRR</sequence>